<dbReference type="AlphaFoldDB" id="A0A944M8G5"/>
<dbReference type="InterPro" id="IPR002821">
    <property type="entry name" value="Hydantoinase_A"/>
</dbReference>
<protein>
    <submittedName>
        <fullName evidence="3">Hydantoinase/oxoprolinase family protein</fullName>
    </submittedName>
</protein>
<sequence length="666" mass="70805">MSEAERQVAKGYLLGVDTGGTFTDFVLYRAGTMRIHKVLSTPQAPEEAILRGIAELGLASDGLVIVHGSTVATNAVLEGKGVHTLYIGNRGLQDILSIGRQARRELYNLQPGAPVEPVAASDCLQTGGRLDSRGGVIEPLSAEDLEELKRQIAQRRPEAVAINLLFSYLDHRFEREIEAAIPEGIFCSRSSAVLPASGEYERGVATWLNSWVGPLVAGYIERLCERLGGARLSVMQSSGEAIAAGQAARQAVRMLLSGPAGGLVGAGFVAAASQRRQLLTLDMGGTSTDVALIDGRPRLTREGHIGPWPVAVPMVDMHTIGAGGGSLAWVDPGGMLQVGPASAGADPGPACYGRGGREVTVTDANLILGRLRSSAFLGGRMQLDLAAAREAMGRLAGGLALSPERAAEGVIRVANEHMARALRVISVERGVDPRGFTLVSFGGAGGLHVCALADALGMRRALVPVNAGVLSALGMLATRPGRQLVHAHLGLLERMSDSELEQAFTRLARGGVDALLDEGLNEDQIEAEFAVDLRYLGQSYTLSVPWHGLSRAEEDFHRQHESRYGHRMQAPVELVNLRVALHGPEAAIELSHPPDARRTEACEHLNVWGVDSPVPCYERAQLVEGDVVSGPALITEMASTTWLAPGWRCRPDPAGNLLLDRPADTR</sequence>
<dbReference type="Pfam" id="PF01968">
    <property type="entry name" value="Hydantoinase_A"/>
    <property type="match status" value="1"/>
</dbReference>
<dbReference type="InterPro" id="IPR043129">
    <property type="entry name" value="ATPase_NBD"/>
</dbReference>
<dbReference type="InterPro" id="IPR008040">
    <property type="entry name" value="Hydant_A_N"/>
</dbReference>
<reference evidence="3 4" key="1">
    <citation type="submission" date="2021-05" db="EMBL/GenBank/DDBJ databases">
        <title>Genetic and Functional Diversity in Clade A Lucinid endosymbionts from the Bahamas.</title>
        <authorList>
            <person name="Giani N.M."/>
            <person name="Engel A.S."/>
            <person name="Campbell B.J."/>
        </authorList>
    </citation>
    <scope>NUCLEOTIDE SEQUENCE [LARGE SCALE GENOMIC DNA]</scope>
    <source>
        <strain evidence="3">LUC16012Gg_MoonRockCtena</strain>
    </source>
</reference>
<dbReference type="GO" id="GO:0005829">
    <property type="term" value="C:cytosol"/>
    <property type="evidence" value="ECO:0007669"/>
    <property type="project" value="TreeGrafter"/>
</dbReference>
<dbReference type="InterPro" id="IPR045079">
    <property type="entry name" value="Oxoprolinase-like"/>
</dbReference>
<feature type="domain" description="Hydantoinase/oxoprolinase N-terminal" evidence="2">
    <location>
        <begin position="14"/>
        <end position="181"/>
    </location>
</feature>
<dbReference type="Proteomes" id="UP000770889">
    <property type="component" value="Unassembled WGS sequence"/>
</dbReference>
<proteinExistence type="predicted"/>
<accession>A0A944M8G5</accession>
<dbReference type="GO" id="GO:0006749">
    <property type="term" value="P:glutathione metabolic process"/>
    <property type="evidence" value="ECO:0007669"/>
    <property type="project" value="TreeGrafter"/>
</dbReference>
<dbReference type="Pfam" id="PF05378">
    <property type="entry name" value="Hydant_A_N"/>
    <property type="match status" value="1"/>
</dbReference>
<dbReference type="EMBL" id="JAHHGM010000011">
    <property type="protein sequence ID" value="MBT2989906.1"/>
    <property type="molecule type" value="Genomic_DNA"/>
</dbReference>
<dbReference type="PANTHER" id="PTHR11365:SF23">
    <property type="entry name" value="HYPOTHETICAL 5-OXOPROLINASE (EUROFUNG)-RELATED"/>
    <property type="match status" value="1"/>
</dbReference>
<dbReference type="GO" id="GO:0017168">
    <property type="term" value="F:5-oxoprolinase (ATP-hydrolyzing) activity"/>
    <property type="evidence" value="ECO:0007669"/>
    <property type="project" value="TreeGrafter"/>
</dbReference>
<dbReference type="SUPFAM" id="SSF53067">
    <property type="entry name" value="Actin-like ATPase domain"/>
    <property type="match status" value="1"/>
</dbReference>
<evidence type="ECO:0000313" key="3">
    <source>
        <dbReference type="EMBL" id="MBT2989906.1"/>
    </source>
</evidence>
<organism evidence="3 4">
    <name type="scientific">Candidatus Thiodiazotropha taylori</name>
    <dbReference type="NCBI Taxonomy" id="2792791"/>
    <lineage>
        <taxon>Bacteria</taxon>
        <taxon>Pseudomonadati</taxon>
        <taxon>Pseudomonadota</taxon>
        <taxon>Gammaproteobacteria</taxon>
        <taxon>Chromatiales</taxon>
        <taxon>Sedimenticolaceae</taxon>
        <taxon>Candidatus Thiodiazotropha</taxon>
    </lineage>
</organism>
<feature type="domain" description="Hydantoinase A/oxoprolinase" evidence="1">
    <location>
        <begin position="202"/>
        <end position="478"/>
    </location>
</feature>
<evidence type="ECO:0000313" key="4">
    <source>
        <dbReference type="Proteomes" id="UP000770889"/>
    </source>
</evidence>
<evidence type="ECO:0000259" key="2">
    <source>
        <dbReference type="Pfam" id="PF05378"/>
    </source>
</evidence>
<gene>
    <name evidence="3" type="ORF">KME65_13210</name>
</gene>
<dbReference type="PANTHER" id="PTHR11365">
    <property type="entry name" value="5-OXOPROLINASE RELATED"/>
    <property type="match status" value="1"/>
</dbReference>
<evidence type="ECO:0000259" key="1">
    <source>
        <dbReference type="Pfam" id="PF01968"/>
    </source>
</evidence>
<comment type="caution">
    <text evidence="3">The sequence shown here is derived from an EMBL/GenBank/DDBJ whole genome shotgun (WGS) entry which is preliminary data.</text>
</comment>
<name>A0A944M8G5_9GAMM</name>